<dbReference type="PANTHER" id="PTHR10578">
    <property type="entry name" value="S -2-HYDROXY-ACID OXIDASE-RELATED"/>
    <property type="match status" value="1"/>
</dbReference>
<dbReference type="GO" id="GO:0016491">
    <property type="term" value="F:oxidoreductase activity"/>
    <property type="evidence" value="ECO:0007669"/>
    <property type="project" value="UniProtKB-KW"/>
</dbReference>
<organism evidence="7 8">
    <name type="scientific">Streptacidiphilus jeojiensis</name>
    <dbReference type="NCBI Taxonomy" id="3229225"/>
    <lineage>
        <taxon>Bacteria</taxon>
        <taxon>Bacillati</taxon>
        <taxon>Actinomycetota</taxon>
        <taxon>Actinomycetes</taxon>
        <taxon>Kitasatosporales</taxon>
        <taxon>Streptomycetaceae</taxon>
        <taxon>Streptacidiphilus</taxon>
    </lineage>
</organism>
<evidence type="ECO:0000313" key="8">
    <source>
        <dbReference type="Proteomes" id="UP001592581"/>
    </source>
</evidence>
<gene>
    <name evidence="7" type="primary">mftD</name>
    <name evidence="7" type="ORF">ABUW04_03420</name>
</gene>
<dbReference type="PROSITE" id="PS51349">
    <property type="entry name" value="FMN_HYDROXY_ACID_DH_2"/>
    <property type="match status" value="1"/>
</dbReference>
<keyword evidence="8" id="KW-1185">Reference proteome</keyword>
<dbReference type="EC" id="1.4.3.26" evidence="7"/>
<keyword evidence="4 7" id="KW-0560">Oxidoreductase</keyword>
<dbReference type="SUPFAM" id="SSF51395">
    <property type="entry name" value="FMN-linked oxidoreductases"/>
    <property type="match status" value="1"/>
</dbReference>
<dbReference type="NCBIfam" id="TIGR03966">
    <property type="entry name" value="actino_HemFlav"/>
    <property type="match status" value="1"/>
</dbReference>
<accession>A0ABV6XGB0</accession>
<dbReference type="RefSeq" id="WP_380562535.1">
    <property type="nucleotide sequence ID" value="NZ_JBEUKS010000001.1"/>
</dbReference>
<dbReference type="PANTHER" id="PTHR10578:SF107">
    <property type="entry name" value="2-HYDROXYACID OXIDASE 1"/>
    <property type="match status" value="1"/>
</dbReference>
<dbReference type="Proteomes" id="UP001592581">
    <property type="component" value="Unassembled WGS sequence"/>
</dbReference>
<evidence type="ECO:0000256" key="5">
    <source>
        <dbReference type="ARBA" id="ARBA00024042"/>
    </source>
</evidence>
<dbReference type="InterPro" id="IPR023989">
    <property type="entry name" value="MftD"/>
</dbReference>
<evidence type="ECO:0000256" key="4">
    <source>
        <dbReference type="ARBA" id="ARBA00023002"/>
    </source>
</evidence>
<sequence length="393" mass="41735">MSRNPWFETVAEAQRRAEKYLPGMVYGALVAGSERGRTIEDNIGAFGELGFAPRVVGHHAARDLSTTVLGMKAAFPVMISPTGVQAVHPDGEVAIARAAANRGIPMGLSSYASKPVEEVTAANPDTAFQLYWSGSRDTMVQRMERARAAGSKALILTLDWSFSNGRDWGSPSIPEKVDLRTMVKLAPGVLPHPRWMWTFARSGRIPDLTTPNLQPPGGQAPTFFGAYGEWMQTTPPTWEDVNWLAKEWNGPFLLKGVSRVDDAKRAVDSGVTAISVSNHGGNNLDTTPATIRILPSVAAAVGDQIEVLLDGGVRRGGDVAKALALGARAVLIGRAYLWGLAANGQTGVENVLDILRGGLDSAVLGLGHASVGELNPDDLVIPDGFTRTLGSPA</sequence>
<dbReference type="Gene3D" id="3.20.20.70">
    <property type="entry name" value="Aldolase class I"/>
    <property type="match status" value="1"/>
</dbReference>
<reference evidence="7 8" key="1">
    <citation type="submission" date="2024-06" db="EMBL/GenBank/DDBJ databases">
        <authorList>
            <person name="Lee S.D."/>
        </authorList>
    </citation>
    <scope>NUCLEOTIDE SEQUENCE [LARGE SCALE GENOMIC DNA]</scope>
    <source>
        <strain evidence="7 8">N1-10</strain>
    </source>
</reference>
<proteinExistence type="inferred from homology"/>
<comment type="cofactor">
    <cofactor evidence="1">
        <name>FMN</name>
        <dbReference type="ChEBI" id="CHEBI:58210"/>
    </cofactor>
</comment>
<evidence type="ECO:0000256" key="3">
    <source>
        <dbReference type="ARBA" id="ARBA00022643"/>
    </source>
</evidence>
<evidence type="ECO:0000313" key="7">
    <source>
        <dbReference type="EMBL" id="MFC1437298.1"/>
    </source>
</evidence>
<keyword evidence="3" id="KW-0288">FMN</keyword>
<evidence type="ECO:0000256" key="1">
    <source>
        <dbReference type="ARBA" id="ARBA00001917"/>
    </source>
</evidence>
<dbReference type="PIRSF" id="PIRSF000138">
    <property type="entry name" value="Al-hdrx_acd_dh"/>
    <property type="match status" value="1"/>
</dbReference>
<dbReference type="CDD" id="cd02809">
    <property type="entry name" value="alpha_hydroxyacid_oxid_FMN"/>
    <property type="match status" value="1"/>
</dbReference>
<keyword evidence="2" id="KW-0285">Flavoprotein</keyword>
<evidence type="ECO:0000259" key="6">
    <source>
        <dbReference type="PROSITE" id="PS51349"/>
    </source>
</evidence>
<dbReference type="InterPro" id="IPR037396">
    <property type="entry name" value="FMN_HAD"/>
</dbReference>
<dbReference type="InterPro" id="IPR012133">
    <property type="entry name" value="Alpha-hydoxy_acid_DH_FMN"/>
</dbReference>
<dbReference type="EMBL" id="JBEUKS010000001">
    <property type="protein sequence ID" value="MFC1437298.1"/>
    <property type="molecule type" value="Genomic_DNA"/>
</dbReference>
<comment type="similarity">
    <text evidence="5">Belongs to the FMN-dependent alpha-hydroxy acid dehydrogenase family.</text>
</comment>
<feature type="domain" description="FMN hydroxy acid dehydrogenase" evidence="6">
    <location>
        <begin position="2"/>
        <end position="384"/>
    </location>
</feature>
<comment type="caution">
    <text evidence="7">The sequence shown here is derived from an EMBL/GenBank/DDBJ whole genome shotgun (WGS) entry which is preliminary data.</text>
</comment>
<evidence type="ECO:0000256" key="2">
    <source>
        <dbReference type="ARBA" id="ARBA00022630"/>
    </source>
</evidence>
<name>A0ABV6XGB0_9ACTN</name>
<protein>
    <submittedName>
        <fullName evidence="7">Pre-mycofactocin synthase MftD</fullName>
        <ecNumber evidence="7">1.4.3.26</ecNumber>
    </submittedName>
</protein>
<dbReference type="InterPro" id="IPR000262">
    <property type="entry name" value="FMN-dep_DH"/>
</dbReference>
<dbReference type="InterPro" id="IPR013785">
    <property type="entry name" value="Aldolase_TIM"/>
</dbReference>
<dbReference type="Pfam" id="PF01070">
    <property type="entry name" value="FMN_dh"/>
    <property type="match status" value="1"/>
</dbReference>